<dbReference type="EMBL" id="JALJZS010000001">
    <property type="protein sequence ID" value="MCP1998217.1"/>
    <property type="molecule type" value="Genomic_DNA"/>
</dbReference>
<dbReference type="Proteomes" id="UP001205486">
    <property type="component" value="Unassembled WGS sequence"/>
</dbReference>
<comment type="caution">
    <text evidence="1">The sequence shown here is derived from an EMBL/GenBank/DDBJ whole genome shotgun (WGS) entry which is preliminary data.</text>
</comment>
<reference evidence="1" key="1">
    <citation type="submission" date="2022-03" db="EMBL/GenBank/DDBJ databases">
        <title>Interactions between chemoautotrophic and heterotrophic bacteria.</title>
        <authorList>
            <person name="Santoro A."/>
        </authorList>
    </citation>
    <scope>NUCLEOTIDE SEQUENCE</scope>
    <source>
        <strain evidence="1">Nb-106</strain>
    </source>
</reference>
<name>A0ACC6AFC8_NITWI</name>
<organism evidence="1 2">
    <name type="scientific">Nitrobacter winogradskyi</name>
    <name type="common">Nitrobacter agilis</name>
    <dbReference type="NCBI Taxonomy" id="913"/>
    <lineage>
        <taxon>Bacteria</taxon>
        <taxon>Pseudomonadati</taxon>
        <taxon>Pseudomonadota</taxon>
        <taxon>Alphaproteobacteria</taxon>
        <taxon>Hyphomicrobiales</taxon>
        <taxon>Nitrobacteraceae</taxon>
        <taxon>Nitrobacter</taxon>
    </lineage>
</organism>
<evidence type="ECO:0000313" key="2">
    <source>
        <dbReference type="Proteomes" id="UP001205486"/>
    </source>
</evidence>
<keyword evidence="1" id="KW-0675">Receptor</keyword>
<sequence>MRQRALGKRALQYGFRGSDFCKDVREALIAALLATTAMIGGSAVPQSQALAQSQTSFNIPAGPLNQALAAFGRQSGIQLSYEASIASGKTSPGVQGAATREQAIARILQGSGLSYSFKDARNVLITQPRATATGTAPTGVISLETIDVQGETARGPVQGYVANRSATATKTDTPLIEVPQSISVIGAEQIRDQKIVSKFDDTLRYTPGVVAAQYGQDHGDDWFVIRGFFAQNDSLFLDNLQLYSSTFTGWKLQPFNLERVEVLRGPSAILYGGSAPGGLVNAVSKAPPAERIGFIEAGVNNFGNAYTQFDFGGPVTTTEPGTGKILYRIVGQVNRGGTQTNFVNDDNYFIAPSVTFLPDVDTRLTVLAMASQNRTRVQGFLPYVGTVTDAPFGRIPTNLFIGDPSAGDYSRQQKMVSYQFEKHLSENATFRQNGRVANVVADYNSLIGFGYATTPAAADIARGAFIARNNATQLSQDNQFEYRFATGPFRHTAVMGLDLKHYALDDKQGSGPATDLNVLNPVYGVNPPFDGPLYRDGRVTQKQAGLYLQDQIKWDRLTLLLSGRNDWVKQVYTDLFTLTRQDSKFSGRAGLIYNFDNGVAPYVSYATSYNPIVIINAAGNLLLPETGVQTEVGLKYQPVGLNARFGIALFDLKRQNALTVDPINLTFQRQNGEVTSRGLELEAVANITRDFKVVASYTNYQLFISKDLDPTLIGKVPTTVPRQIASLWTDYTFREGALDGFGLGGGVRYVGSSFADVANLIAVPSVVLGDLAVHYEWASNWRAAVNVMNIADTAYVAGCGGFTSCYYGDRRRITGSLSYRW</sequence>
<accession>A0ACC6AFC8</accession>
<keyword evidence="2" id="KW-1185">Reference proteome</keyword>
<proteinExistence type="predicted"/>
<gene>
    <name evidence="1" type="ORF">J2S34_000639</name>
</gene>
<evidence type="ECO:0000313" key="1">
    <source>
        <dbReference type="EMBL" id="MCP1998217.1"/>
    </source>
</evidence>
<protein>
    <submittedName>
        <fullName evidence="1">Iron complex outermembrane receptor protein</fullName>
    </submittedName>
</protein>